<feature type="compositionally biased region" description="Acidic residues" evidence="1">
    <location>
        <begin position="104"/>
        <end position="120"/>
    </location>
</feature>
<dbReference type="OMA" id="FTAQQNY"/>
<sequence>MRERTTDKVTIFTAQQNYQHKKCYNLETSTSLKILRSLQSRTSVGNVCQENLTNLNKVVDRKVVEVYLKEKQSGGKMGLWNFLMSQFSNTVQMEQEQLQHDSSEDWVPDDNGGEEDDSNL</sequence>
<accession>A0A8S1SMZ8</accession>
<dbReference type="Proteomes" id="UP000683925">
    <property type="component" value="Unassembled WGS sequence"/>
</dbReference>
<dbReference type="AlphaFoldDB" id="A0A8S1SMZ8"/>
<proteinExistence type="predicted"/>
<dbReference type="OrthoDB" id="307408at2759"/>
<name>A0A8S1SMZ8_PAROT</name>
<feature type="region of interest" description="Disordered" evidence="1">
    <location>
        <begin position="93"/>
        <end position="120"/>
    </location>
</feature>
<organism evidence="2 3">
    <name type="scientific">Paramecium octaurelia</name>
    <dbReference type="NCBI Taxonomy" id="43137"/>
    <lineage>
        <taxon>Eukaryota</taxon>
        <taxon>Sar</taxon>
        <taxon>Alveolata</taxon>
        <taxon>Ciliophora</taxon>
        <taxon>Intramacronucleata</taxon>
        <taxon>Oligohymenophorea</taxon>
        <taxon>Peniculida</taxon>
        <taxon>Parameciidae</taxon>
        <taxon>Paramecium</taxon>
    </lineage>
</organism>
<evidence type="ECO:0000313" key="3">
    <source>
        <dbReference type="Proteomes" id="UP000683925"/>
    </source>
</evidence>
<gene>
    <name evidence="2" type="ORF">POCTA_138.1.T0120297</name>
</gene>
<evidence type="ECO:0000256" key="1">
    <source>
        <dbReference type="SAM" id="MobiDB-lite"/>
    </source>
</evidence>
<comment type="caution">
    <text evidence="2">The sequence shown here is derived from an EMBL/GenBank/DDBJ whole genome shotgun (WGS) entry which is preliminary data.</text>
</comment>
<reference evidence="2" key="1">
    <citation type="submission" date="2021-01" db="EMBL/GenBank/DDBJ databases">
        <authorList>
            <consortium name="Genoscope - CEA"/>
            <person name="William W."/>
        </authorList>
    </citation>
    <scope>NUCLEOTIDE SEQUENCE</scope>
</reference>
<dbReference type="EMBL" id="CAJJDP010000011">
    <property type="protein sequence ID" value="CAD8141198.1"/>
    <property type="molecule type" value="Genomic_DNA"/>
</dbReference>
<keyword evidence="3" id="KW-1185">Reference proteome</keyword>
<protein>
    <submittedName>
        <fullName evidence="2">Uncharacterized protein</fullName>
    </submittedName>
</protein>
<evidence type="ECO:0000313" key="2">
    <source>
        <dbReference type="EMBL" id="CAD8141198.1"/>
    </source>
</evidence>